<sequence length="170" mass="19462">MWQSSSWPSGEFIANRLKITEAHLYFREDDIFRGLWWSSGLVGPLSRQLSVHPKPLSVGWRPCGQVEKNKRRWQLRDHGSTCQRKKNRAPDRVRQKSIFCCSNYPRTILKESTKLVIAVEAIFDQGSLRLASASAERFDCSGAEFISSSQLQQGMRDRMADVIRSRVTGC</sequence>
<dbReference type="EMBL" id="JAUYZG010000002">
    <property type="protein sequence ID" value="KAK2914150.1"/>
    <property type="molecule type" value="Genomic_DNA"/>
</dbReference>
<name>A0AA88QHX7_9TELE</name>
<gene>
    <name evidence="1" type="ORF">Q8A67_002549</name>
</gene>
<protein>
    <submittedName>
        <fullName evidence="1">Uncharacterized protein</fullName>
    </submittedName>
</protein>
<comment type="caution">
    <text evidence="1">The sequence shown here is derived from an EMBL/GenBank/DDBJ whole genome shotgun (WGS) entry which is preliminary data.</text>
</comment>
<organism evidence="1 2">
    <name type="scientific">Cirrhinus molitorella</name>
    <name type="common">mud carp</name>
    <dbReference type="NCBI Taxonomy" id="172907"/>
    <lineage>
        <taxon>Eukaryota</taxon>
        <taxon>Metazoa</taxon>
        <taxon>Chordata</taxon>
        <taxon>Craniata</taxon>
        <taxon>Vertebrata</taxon>
        <taxon>Euteleostomi</taxon>
        <taxon>Actinopterygii</taxon>
        <taxon>Neopterygii</taxon>
        <taxon>Teleostei</taxon>
        <taxon>Ostariophysi</taxon>
        <taxon>Cypriniformes</taxon>
        <taxon>Cyprinidae</taxon>
        <taxon>Labeoninae</taxon>
        <taxon>Labeonini</taxon>
        <taxon>Cirrhinus</taxon>
    </lineage>
</organism>
<evidence type="ECO:0000313" key="2">
    <source>
        <dbReference type="Proteomes" id="UP001187343"/>
    </source>
</evidence>
<proteinExistence type="predicted"/>
<accession>A0AA88QHX7</accession>
<evidence type="ECO:0000313" key="1">
    <source>
        <dbReference type="EMBL" id="KAK2914150.1"/>
    </source>
</evidence>
<dbReference type="Proteomes" id="UP001187343">
    <property type="component" value="Unassembled WGS sequence"/>
</dbReference>
<keyword evidence="2" id="KW-1185">Reference proteome</keyword>
<dbReference type="AlphaFoldDB" id="A0AA88QHX7"/>
<reference evidence="1" key="1">
    <citation type="submission" date="2023-08" db="EMBL/GenBank/DDBJ databases">
        <title>Chromosome-level Genome Assembly of mud carp (Cirrhinus molitorella).</title>
        <authorList>
            <person name="Liu H."/>
        </authorList>
    </citation>
    <scope>NUCLEOTIDE SEQUENCE</scope>
    <source>
        <strain evidence="1">Prfri</strain>
        <tissue evidence="1">Muscle</tissue>
    </source>
</reference>